<dbReference type="PANTHER" id="PTHR48104:SF30">
    <property type="entry name" value="METACASPASE-1"/>
    <property type="match status" value="1"/>
</dbReference>
<evidence type="ECO:0000259" key="3">
    <source>
        <dbReference type="Pfam" id="PF00656"/>
    </source>
</evidence>
<dbReference type="GO" id="GO:0004197">
    <property type="term" value="F:cysteine-type endopeptidase activity"/>
    <property type="evidence" value="ECO:0007669"/>
    <property type="project" value="InterPro"/>
</dbReference>
<evidence type="ECO:0000256" key="1">
    <source>
        <dbReference type="ARBA" id="ARBA00009005"/>
    </source>
</evidence>
<dbReference type="AlphaFoldDB" id="A0AAD6Z6J4"/>
<dbReference type="GO" id="GO:0006508">
    <property type="term" value="P:proteolysis"/>
    <property type="evidence" value="ECO:0007669"/>
    <property type="project" value="InterPro"/>
</dbReference>
<dbReference type="Gene3D" id="3.40.50.12660">
    <property type="match status" value="2"/>
</dbReference>
<dbReference type="InterPro" id="IPR011600">
    <property type="entry name" value="Pept_C14_caspase"/>
</dbReference>
<protein>
    <submittedName>
        <fullName evidence="4">Peptidase C14, caspase domain-containing protein</fullName>
    </submittedName>
</protein>
<gene>
    <name evidence="4" type="ORF">DFH08DRAFT_457983</name>
</gene>
<dbReference type="InterPro" id="IPR050452">
    <property type="entry name" value="Metacaspase"/>
</dbReference>
<feature type="region of interest" description="Disordered" evidence="2">
    <location>
        <begin position="249"/>
        <end position="283"/>
    </location>
</feature>
<proteinExistence type="inferred from homology"/>
<reference evidence="4" key="1">
    <citation type="submission" date="2023-03" db="EMBL/GenBank/DDBJ databases">
        <title>Massive genome expansion in bonnet fungi (Mycena s.s.) driven by repeated elements and novel gene families across ecological guilds.</title>
        <authorList>
            <consortium name="Lawrence Berkeley National Laboratory"/>
            <person name="Harder C.B."/>
            <person name="Miyauchi S."/>
            <person name="Viragh M."/>
            <person name="Kuo A."/>
            <person name="Thoen E."/>
            <person name="Andreopoulos B."/>
            <person name="Lu D."/>
            <person name="Skrede I."/>
            <person name="Drula E."/>
            <person name="Henrissat B."/>
            <person name="Morin E."/>
            <person name="Kohler A."/>
            <person name="Barry K."/>
            <person name="LaButti K."/>
            <person name="Morin E."/>
            <person name="Salamov A."/>
            <person name="Lipzen A."/>
            <person name="Mereny Z."/>
            <person name="Hegedus B."/>
            <person name="Baldrian P."/>
            <person name="Stursova M."/>
            <person name="Weitz H."/>
            <person name="Taylor A."/>
            <person name="Grigoriev I.V."/>
            <person name="Nagy L.G."/>
            <person name="Martin F."/>
            <person name="Kauserud H."/>
        </authorList>
    </citation>
    <scope>NUCLEOTIDE SEQUENCE</scope>
    <source>
        <strain evidence="4">CBHHK002</strain>
    </source>
</reference>
<organism evidence="4 5">
    <name type="scientific">Mycena albidolilacea</name>
    <dbReference type="NCBI Taxonomy" id="1033008"/>
    <lineage>
        <taxon>Eukaryota</taxon>
        <taxon>Fungi</taxon>
        <taxon>Dikarya</taxon>
        <taxon>Basidiomycota</taxon>
        <taxon>Agaricomycotina</taxon>
        <taxon>Agaricomycetes</taxon>
        <taxon>Agaricomycetidae</taxon>
        <taxon>Agaricales</taxon>
        <taxon>Marasmiineae</taxon>
        <taxon>Mycenaceae</taxon>
        <taxon>Mycena</taxon>
    </lineage>
</organism>
<sequence>MNTRPILVPTTNQECEPFANPPARVDGQSYKALLIGIRGTKTKSEEYPELKGPHKDVEKVKALLIDTFEYRDSDITVLIDDGNAGHVQPTRENILAAIGDLVKDAKPGDHFVFHYCGHSTQIKNRSNTEEDGMDECLVPADGVDKRIVDNELNKALVLPLPSGCQLVAVLDTCHSGSLLDLKHDKCNRVVVPWIWGGKRGSDEMRRGVLRRDARWVSRLTSSILPDRKTIPRSPTPSTRLLAHPSEINMNLMSHPSPLTEHPSSSDPHGCGPSGRSGSGPRRTITYRADTFSSLSAVEETEAKNDSSEGWLGRLSCVSSSFCRSTQEVDTDTPIGNDSVNVPSALPGTFWVLPEDARRCASPEAIFACTGWCRESHDSATETEPSSGGVKAHVISLASCQDSQVTYEDGQGNSMTSAFVETLRRNPNQSLRDVLIHVSHTTYTKAVKRHEKAKDYKKAYQKYVDEMKPWVLRNGVKLANPNTVDTRDFQNPELSSARPLNMDLRFRM</sequence>
<evidence type="ECO:0000313" key="5">
    <source>
        <dbReference type="Proteomes" id="UP001218218"/>
    </source>
</evidence>
<accession>A0AAD6Z6J4</accession>
<feature type="domain" description="Peptidase C14 caspase" evidence="3">
    <location>
        <begin position="31"/>
        <end position="442"/>
    </location>
</feature>
<evidence type="ECO:0000256" key="2">
    <source>
        <dbReference type="SAM" id="MobiDB-lite"/>
    </source>
</evidence>
<comment type="caution">
    <text evidence="4">The sequence shown here is derived from an EMBL/GenBank/DDBJ whole genome shotgun (WGS) entry which is preliminary data.</text>
</comment>
<dbReference type="Pfam" id="PF00656">
    <property type="entry name" value="Peptidase_C14"/>
    <property type="match status" value="1"/>
</dbReference>
<evidence type="ECO:0000313" key="4">
    <source>
        <dbReference type="EMBL" id="KAJ7310088.1"/>
    </source>
</evidence>
<dbReference type="Proteomes" id="UP001218218">
    <property type="component" value="Unassembled WGS sequence"/>
</dbReference>
<dbReference type="GO" id="GO:0005737">
    <property type="term" value="C:cytoplasm"/>
    <property type="evidence" value="ECO:0007669"/>
    <property type="project" value="TreeGrafter"/>
</dbReference>
<keyword evidence="5" id="KW-1185">Reference proteome</keyword>
<comment type="similarity">
    <text evidence="1">Belongs to the peptidase C14B family.</text>
</comment>
<name>A0AAD6Z6J4_9AGAR</name>
<dbReference type="EMBL" id="JARIHO010000079">
    <property type="protein sequence ID" value="KAJ7310088.1"/>
    <property type="molecule type" value="Genomic_DNA"/>
</dbReference>
<dbReference type="PANTHER" id="PTHR48104">
    <property type="entry name" value="METACASPASE-4"/>
    <property type="match status" value="1"/>
</dbReference>